<sequence length="949" mass="104560">MAERPTAEIAVPSKDPKEKKKDEEKKPDSKTNGVKDEEEELSEEDAQLKSELEMLIERLRESNTDLYRPALETLRTLIRTSTSSMTSVPKPLKFLRPHYPGLQTLFDTWPASENKSLFADILSVLAMTYSDTEPRGTLRYRLLSASLLPPASKISEPGSWGHEYVRHLAAELGEEYTIRQEGEEAVPAPAAEGDADKPKPAPVPGTIKDLRDLGLECATFFLGHNAEPDAVDLFVELEIVDRITDLVDANTFSRVCAYMDRCVMLLPPPDDVTFLRTIHKIYLRFSKFPEALSVAIRLNDPNLIREDFNASGNPVMKKQLAFLLARAQIPIEWLRPPPSEDADAEDELPEDIIDCLSNVHLSRHFKEFGKEVGVEDPKSLEDVYKSHLETTRSGPSANVDSARANLAGTFVNAFVNAGFGNDKLMVAAEEGNSWVYKNKDHGMMSAAASLGLGLLWDTDIGLSHIDKYTYSPEEWIKAGAFFATGLLNAGVRTEADAALALLSEHVENKSVPLKIAAIMGLGVAYAGSHREDLLSLLLPAVADDGVSMEIASLSALALGFVFVGSGNGEITSTILQTLMEREDHVLDEKCGRFMALGLALLYVGLQDASDATLETLKAIPHPISRQTQILVEVCSFVATGNVLRVQKLLHLCGEHLDALKEKEAESTEGKKEEKKEEKKPDDTFQSFAVLGIAMIAMGEDIGAEMSMRQFNHLMHYGDPIIRKSVPLALGLISASNPQLPVLDTLSKYSHDNDLAVALNAIFAMGLVGAGTNNARLAQMLRQLAGYYYKEPDCLFMVRIAQGLVHMGKGTIGINPFFSDRNIMSRPAIAGLLATIMAFTDAKAFVLDKYHWMLYFLVTAMYPRFLITLDENLESKPVTVRVGQAVDVVGQAGKPRTISGFQTHQTPVRLGTTERAELATEEFIPYAHVLEGFVILQKNPGWEKEDTMQL</sequence>
<evidence type="ECO:0000313" key="9">
    <source>
        <dbReference type="EMBL" id="OAX37511.1"/>
    </source>
</evidence>
<feature type="region of interest" description="Disordered" evidence="6">
    <location>
        <begin position="1"/>
        <end position="46"/>
    </location>
</feature>
<keyword evidence="10" id="KW-1185">Reference proteome</keyword>
<dbReference type="FunFam" id="1.25.10.10:FF:000026">
    <property type="entry name" value="26S proteasome non-ATPase regulatory subunit 2"/>
    <property type="match status" value="1"/>
</dbReference>
<dbReference type="InParanoid" id="A0A1B7MY82"/>
<evidence type="ECO:0000256" key="3">
    <source>
        <dbReference type="ARBA" id="ARBA00022942"/>
    </source>
</evidence>
<dbReference type="GO" id="GO:0042176">
    <property type="term" value="P:regulation of protein catabolic process"/>
    <property type="evidence" value="ECO:0007669"/>
    <property type="project" value="InterPro"/>
</dbReference>
<dbReference type="Pfam" id="PF18051">
    <property type="entry name" value="RPN1_C"/>
    <property type="match status" value="1"/>
</dbReference>
<dbReference type="EMBL" id="KV448347">
    <property type="protein sequence ID" value="OAX37511.1"/>
    <property type="molecule type" value="Genomic_DNA"/>
</dbReference>
<evidence type="ECO:0000259" key="7">
    <source>
        <dbReference type="Pfam" id="PF17781"/>
    </source>
</evidence>
<evidence type="ECO:0000256" key="4">
    <source>
        <dbReference type="ARBA" id="ARBA00057191"/>
    </source>
</evidence>
<dbReference type="STRING" id="1314800.A0A1B7MY82"/>
<protein>
    <recommendedName>
        <fullName evidence="5">26S proteasome regulatory subunit RPN1</fullName>
    </recommendedName>
</protein>
<accession>A0A1B7MY82</accession>
<dbReference type="GO" id="GO:0030234">
    <property type="term" value="F:enzyme regulator activity"/>
    <property type="evidence" value="ECO:0007669"/>
    <property type="project" value="UniProtKB-UniRule"/>
</dbReference>
<dbReference type="Proteomes" id="UP000092154">
    <property type="component" value="Unassembled WGS sequence"/>
</dbReference>
<dbReference type="PIRSF" id="PIRSF015965">
    <property type="entry name" value="26S_Psome_Rpn1"/>
    <property type="match status" value="1"/>
</dbReference>
<dbReference type="PANTHER" id="PTHR10943:SF1">
    <property type="entry name" value="26S PROTEASOME NON-ATPASE REGULATORY SUBUNIT 2"/>
    <property type="match status" value="1"/>
</dbReference>
<feature type="region of interest" description="Disordered" evidence="6">
    <location>
        <begin position="661"/>
        <end position="681"/>
    </location>
</feature>
<reference evidence="9 10" key="1">
    <citation type="submission" date="2016-06" db="EMBL/GenBank/DDBJ databases">
        <title>Comparative genomics of the ectomycorrhizal sister species Rhizopogon vinicolor and Rhizopogon vesiculosus (Basidiomycota: Boletales) reveals a divergence of the mating type B locus.</title>
        <authorList>
            <consortium name="DOE Joint Genome Institute"/>
            <person name="Mujic A.B."/>
            <person name="Kuo A."/>
            <person name="Tritt A."/>
            <person name="Lipzen A."/>
            <person name="Chen C."/>
            <person name="Johnson J."/>
            <person name="Sharma A."/>
            <person name="Barry K."/>
            <person name="Grigoriev I.V."/>
            <person name="Spatafora J.W."/>
        </authorList>
    </citation>
    <scope>NUCLEOTIDE SEQUENCE [LARGE SCALE GENOMIC DNA]</scope>
    <source>
        <strain evidence="9 10">AM-OR11-026</strain>
    </source>
</reference>
<feature type="compositionally biased region" description="Basic and acidic residues" evidence="6">
    <location>
        <begin position="14"/>
        <end position="35"/>
    </location>
</feature>
<dbReference type="InterPro" id="IPR016024">
    <property type="entry name" value="ARM-type_fold"/>
</dbReference>
<dbReference type="InterPro" id="IPR016643">
    <property type="entry name" value="26S_Psome_Rpn1"/>
</dbReference>
<dbReference type="FunCoup" id="A0A1B7MY82">
    <property type="interactions" value="878"/>
</dbReference>
<dbReference type="AlphaFoldDB" id="A0A1B7MY82"/>
<dbReference type="InterPro" id="IPR040892">
    <property type="entry name" value="RPN1_N"/>
</dbReference>
<dbReference type="InterPro" id="IPR011989">
    <property type="entry name" value="ARM-like"/>
</dbReference>
<dbReference type="InterPro" id="IPR002015">
    <property type="entry name" value="Proteasome/cyclosome_rpt"/>
</dbReference>
<dbReference type="Gene3D" id="1.25.10.10">
    <property type="entry name" value="Leucine-rich Repeat Variant"/>
    <property type="match status" value="1"/>
</dbReference>
<keyword evidence="2" id="KW-0677">Repeat</keyword>
<feature type="domain" description="26S proteasome non-ATPase regulatory subunit RPN1 C-terminal" evidence="8">
    <location>
        <begin position="888"/>
        <end position="941"/>
    </location>
</feature>
<organism evidence="9 10">
    <name type="scientific">Rhizopogon vinicolor AM-OR11-026</name>
    <dbReference type="NCBI Taxonomy" id="1314800"/>
    <lineage>
        <taxon>Eukaryota</taxon>
        <taxon>Fungi</taxon>
        <taxon>Dikarya</taxon>
        <taxon>Basidiomycota</taxon>
        <taxon>Agaricomycotina</taxon>
        <taxon>Agaricomycetes</taxon>
        <taxon>Agaricomycetidae</taxon>
        <taxon>Boletales</taxon>
        <taxon>Suillineae</taxon>
        <taxon>Rhizopogonaceae</taxon>
        <taxon>Rhizopogon</taxon>
    </lineage>
</organism>
<proteinExistence type="inferred from homology"/>
<evidence type="ECO:0000259" key="8">
    <source>
        <dbReference type="Pfam" id="PF18051"/>
    </source>
</evidence>
<comment type="function">
    <text evidence="4 5">Acts as a regulatory subunit of the 26 proteasome which is involved in the ATP-dependent degradation of ubiquitinated proteins.</text>
</comment>
<dbReference type="GO" id="GO:0043161">
    <property type="term" value="P:proteasome-mediated ubiquitin-dependent protein catabolic process"/>
    <property type="evidence" value="ECO:0007669"/>
    <property type="project" value="TreeGrafter"/>
</dbReference>
<dbReference type="SUPFAM" id="SSF48371">
    <property type="entry name" value="ARM repeat"/>
    <property type="match status" value="1"/>
</dbReference>
<feature type="domain" description="RPN1 N-terminal" evidence="7">
    <location>
        <begin position="52"/>
        <end position="389"/>
    </location>
</feature>
<comment type="similarity">
    <text evidence="1 5">Belongs to the proteasome subunit S2 family.</text>
</comment>
<evidence type="ECO:0000256" key="6">
    <source>
        <dbReference type="SAM" id="MobiDB-lite"/>
    </source>
</evidence>
<dbReference type="OrthoDB" id="10252509at2759"/>
<keyword evidence="3 5" id="KW-0647">Proteasome</keyword>
<dbReference type="Pfam" id="PF01851">
    <property type="entry name" value="PC_rep"/>
    <property type="match status" value="2"/>
</dbReference>
<dbReference type="InterPro" id="IPR041433">
    <property type="entry name" value="RPN1_C"/>
</dbReference>
<dbReference type="GO" id="GO:0034515">
    <property type="term" value="C:proteasome storage granule"/>
    <property type="evidence" value="ECO:0007669"/>
    <property type="project" value="TreeGrafter"/>
</dbReference>
<evidence type="ECO:0000256" key="2">
    <source>
        <dbReference type="ARBA" id="ARBA00022737"/>
    </source>
</evidence>
<evidence type="ECO:0000313" key="10">
    <source>
        <dbReference type="Proteomes" id="UP000092154"/>
    </source>
</evidence>
<name>A0A1B7MY82_9AGAM</name>
<evidence type="ECO:0000256" key="1">
    <source>
        <dbReference type="ARBA" id="ARBA00005460"/>
    </source>
</evidence>
<dbReference type="GO" id="GO:0005634">
    <property type="term" value="C:nucleus"/>
    <property type="evidence" value="ECO:0007669"/>
    <property type="project" value="TreeGrafter"/>
</dbReference>
<feature type="compositionally biased region" description="Acidic residues" evidence="6">
    <location>
        <begin position="36"/>
        <end position="45"/>
    </location>
</feature>
<dbReference type="PANTHER" id="PTHR10943">
    <property type="entry name" value="26S PROTEASOME NON-ATPASE REGULATORY SUBUNIT"/>
    <property type="match status" value="1"/>
</dbReference>
<dbReference type="Pfam" id="PF17781">
    <property type="entry name" value="RPN1_RPN2_N"/>
    <property type="match status" value="1"/>
</dbReference>
<evidence type="ECO:0000256" key="5">
    <source>
        <dbReference type="PIRNR" id="PIRNR015965"/>
    </source>
</evidence>
<dbReference type="GO" id="GO:0008540">
    <property type="term" value="C:proteasome regulatory particle, base subcomplex"/>
    <property type="evidence" value="ECO:0007669"/>
    <property type="project" value="UniProtKB-UniRule"/>
</dbReference>
<gene>
    <name evidence="9" type="ORF">K503DRAFT_771414</name>
</gene>